<evidence type="ECO:0000259" key="1">
    <source>
        <dbReference type="Pfam" id="PF07589"/>
    </source>
</evidence>
<gene>
    <name evidence="2" type="ORF">SAMN02745194_01794</name>
</gene>
<protein>
    <submittedName>
        <fullName evidence="2">PEP-CTERM protein-sorting domain-containing protein</fullName>
    </submittedName>
</protein>
<sequence length="278" mass="29918">MPSSWIAGSSFRESCLSDTFRRMRQVASLARLAIAAFLFMAGSPARADWVRWDIQLDHVFDRLKNGTLLMPPTDALGATPKQIGFFQVDAGRLASPGGWSISANSMQPQVDWQGLGLNDFQVTPGTFNIGLDHLMPASPSPSLLWELEIAVPRIQDPTNPPQDARPVVFNLTLDLRPLGFDLMTLALGSWPNPPFASTPAGGMTGEYEKEGIRYEGSSIFPCVPGQGPGGVQYGSCLLVANLTEPRYVPTPEPATLAILGTGLLGLVGLTRARRKDAA</sequence>
<proteinExistence type="predicted"/>
<keyword evidence="3" id="KW-1185">Reference proteome</keyword>
<name>A0A1M6GT45_9PROT</name>
<accession>A0A1M6GT45</accession>
<feature type="domain" description="Ice-binding protein C-terminal" evidence="1">
    <location>
        <begin position="249"/>
        <end position="271"/>
    </location>
</feature>
<evidence type="ECO:0000313" key="2">
    <source>
        <dbReference type="EMBL" id="SHJ13128.1"/>
    </source>
</evidence>
<dbReference type="EMBL" id="FQZF01000009">
    <property type="protein sequence ID" value="SHJ13128.1"/>
    <property type="molecule type" value="Genomic_DNA"/>
</dbReference>
<organism evidence="2 3">
    <name type="scientific">Muricoccus roseus</name>
    <dbReference type="NCBI Taxonomy" id="198092"/>
    <lineage>
        <taxon>Bacteria</taxon>
        <taxon>Pseudomonadati</taxon>
        <taxon>Pseudomonadota</taxon>
        <taxon>Alphaproteobacteria</taxon>
        <taxon>Acetobacterales</taxon>
        <taxon>Roseomonadaceae</taxon>
        <taxon>Muricoccus</taxon>
    </lineage>
</organism>
<dbReference type="Pfam" id="PF07589">
    <property type="entry name" value="PEP-CTERM"/>
    <property type="match status" value="1"/>
</dbReference>
<dbReference type="NCBIfam" id="TIGR02595">
    <property type="entry name" value="PEP_CTERM"/>
    <property type="match status" value="1"/>
</dbReference>
<reference evidence="2 3" key="1">
    <citation type="submission" date="2016-11" db="EMBL/GenBank/DDBJ databases">
        <authorList>
            <person name="Jaros S."/>
            <person name="Januszkiewicz K."/>
            <person name="Wedrychowicz H."/>
        </authorList>
    </citation>
    <scope>NUCLEOTIDE SEQUENCE [LARGE SCALE GENOMIC DNA]</scope>
    <source>
        <strain evidence="2 3">DSM 14916</strain>
    </source>
</reference>
<dbReference type="InterPro" id="IPR013424">
    <property type="entry name" value="Ice-binding_C"/>
</dbReference>
<dbReference type="Proteomes" id="UP000184387">
    <property type="component" value="Unassembled WGS sequence"/>
</dbReference>
<evidence type="ECO:0000313" key="3">
    <source>
        <dbReference type="Proteomes" id="UP000184387"/>
    </source>
</evidence>
<dbReference type="AlphaFoldDB" id="A0A1M6GT45"/>